<keyword evidence="2" id="KW-1133">Transmembrane helix</keyword>
<sequence length="507" mass="54698">MSPFFLQKTGAIHHREDPIHRHRDGVTQGTTSHRYCTGPSQQRASALTVTTSPQGKCSVDHGPWRKAQWIDRRPPRGSAAKGAAPHHHHHHCQPEQSPIAAVRRGSQTSHTGPSVAELPPAFTHPPSDPAQLARRVFCAFAALSPSLLARDRAASNSSRSTSDISPAAAAAAVAVPPFLRPQNTMTSSYGTATAPPAAGNGNGNGVLPGDEEEPLLGGRHGRKPVSKSLLVRWRKQLRAEVSRSWADLVLLLCYVVTGLLDSSSTQVWGAFVSMQTGTFLALPMIPIHWQCNATSYARAVAVESCFRRRNTVYVGLGLASLIYPPTSPRLYKSGISLLSFCIGSFFFARFHRFFSPKRRWVLCVSFGAQALLTIAAACIVTFARSGSSDDKDAVDWTVLVPLALVAFQSCGQAVTSRALKYNALTSVVLTSIYCDLFSDQDLFALHNVERNRRAAAPILLLLGAVAGGVFSHSAVGIGGALWTAAAIKLSMVVMWFFWPAEPEEDES</sequence>
<accession>A0A2U3EE30</accession>
<feature type="transmembrane region" description="Helical" evidence="2">
    <location>
        <begin position="330"/>
        <end position="348"/>
    </location>
</feature>
<dbReference type="InterPro" id="IPR010699">
    <property type="entry name" value="DUF1275"/>
</dbReference>
<evidence type="ECO:0000313" key="3">
    <source>
        <dbReference type="EMBL" id="PWI72766.1"/>
    </source>
</evidence>
<dbReference type="PANTHER" id="PTHR37488">
    <property type="entry name" value="DUF1275 DOMAIN-CONTAINING PROTEIN"/>
    <property type="match status" value="1"/>
</dbReference>
<feature type="transmembrane region" description="Helical" evidence="2">
    <location>
        <begin position="454"/>
        <end position="474"/>
    </location>
</feature>
<dbReference type="AlphaFoldDB" id="A0A2U3EE30"/>
<comment type="caution">
    <text evidence="3">The sequence shown here is derived from an EMBL/GenBank/DDBJ whole genome shotgun (WGS) entry which is preliminary data.</text>
</comment>
<feature type="region of interest" description="Disordered" evidence="1">
    <location>
        <begin position="184"/>
        <end position="222"/>
    </location>
</feature>
<feature type="transmembrane region" description="Helical" evidence="2">
    <location>
        <begin position="360"/>
        <end position="384"/>
    </location>
</feature>
<dbReference type="Proteomes" id="UP000245956">
    <property type="component" value="Unassembled WGS sequence"/>
</dbReference>
<evidence type="ECO:0000313" key="4">
    <source>
        <dbReference type="Proteomes" id="UP000245956"/>
    </source>
</evidence>
<organism evidence="3 4">
    <name type="scientific">Purpureocillium lilacinum</name>
    <name type="common">Paecilomyces lilacinus</name>
    <dbReference type="NCBI Taxonomy" id="33203"/>
    <lineage>
        <taxon>Eukaryota</taxon>
        <taxon>Fungi</taxon>
        <taxon>Dikarya</taxon>
        <taxon>Ascomycota</taxon>
        <taxon>Pezizomycotina</taxon>
        <taxon>Sordariomycetes</taxon>
        <taxon>Hypocreomycetidae</taxon>
        <taxon>Hypocreales</taxon>
        <taxon>Ophiocordycipitaceae</taxon>
        <taxon>Purpureocillium</taxon>
    </lineage>
</organism>
<evidence type="ECO:0008006" key="5">
    <source>
        <dbReference type="Google" id="ProtNLM"/>
    </source>
</evidence>
<feature type="compositionally biased region" description="Low complexity" evidence="1">
    <location>
        <begin position="190"/>
        <end position="199"/>
    </location>
</feature>
<evidence type="ECO:0000256" key="1">
    <source>
        <dbReference type="SAM" id="MobiDB-lite"/>
    </source>
</evidence>
<name>A0A2U3EE30_PURLI</name>
<keyword evidence="2" id="KW-0472">Membrane</keyword>
<feature type="region of interest" description="Disordered" evidence="1">
    <location>
        <begin position="70"/>
        <end position="127"/>
    </location>
</feature>
<dbReference type="PANTHER" id="PTHR37488:SF1">
    <property type="entry name" value="DUF1275 DOMAIN PROTEIN"/>
    <property type="match status" value="1"/>
</dbReference>
<proteinExistence type="predicted"/>
<feature type="compositionally biased region" description="Polar residues" evidence="1">
    <location>
        <begin position="27"/>
        <end position="43"/>
    </location>
</feature>
<feature type="transmembrane region" description="Helical" evidence="2">
    <location>
        <begin position="396"/>
        <end position="414"/>
    </location>
</feature>
<dbReference type="EMBL" id="LCWV01000005">
    <property type="protein sequence ID" value="PWI72766.1"/>
    <property type="molecule type" value="Genomic_DNA"/>
</dbReference>
<protein>
    <recommendedName>
        <fullName evidence="5">DUF1275 domain protein</fullName>
    </recommendedName>
</protein>
<reference evidence="3 4" key="1">
    <citation type="journal article" date="2016" name="Front. Microbiol.">
        <title>Genome and transcriptome sequences reveal the specific parasitism of the nematophagous Purpureocillium lilacinum 36-1.</title>
        <authorList>
            <person name="Xie J."/>
            <person name="Li S."/>
            <person name="Mo C."/>
            <person name="Xiao X."/>
            <person name="Peng D."/>
            <person name="Wang G."/>
            <person name="Xiao Y."/>
        </authorList>
    </citation>
    <scope>NUCLEOTIDE SEQUENCE [LARGE SCALE GENOMIC DNA]</scope>
    <source>
        <strain evidence="3 4">36-1</strain>
    </source>
</reference>
<gene>
    <name evidence="3" type="ORF">PCL_09781</name>
</gene>
<evidence type="ECO:0000256" key="2">
    <source>
        <dbReference type="SAM" id="Phobius"/>
    </source>
</evidence>
<dbReference type="Pfam" id="PF06912">
    <property type="entry name" value="DUF1275"/>
    <property type="match status" value="1"/>
</dbReference>
<keyword evidence="2" id="KW-0812">Transmembrane</keyword>
<feature type="region of interest" description="Disordered" evidence="1">
    <location>
        <begin position="15"/>
        <end position="43"/>
    </location>
</feature>